<reference evidence="2 3" key="1">
    <citation type="submission" date="2019-09" db="EMBL/GenBank/DDBJ databases">
        <title>Report of infection by Mycobacterium simiae a patient suffering from pulmonary tuberculosis.</title>
        <authorList>
            <person name="Mohanty P.S."/>
            <person name="Bansal A.K."/>
            <person name="Singh H."/>
            <person name="Sharma S."/>
            <person name="Patil S.A."/>
            <person name="Upadhaya P."/>
            <person name="Singh P.K."/>
            <person name="Kumar D."/>
            <person name="Kumar S."/>
            <person name="Singh R.K."/>
            <person name="Chaudhary B."/>
        </authorList>
    </citation>
    <scope>NUCLEOTIDE SEQUENCE [LARGE SCALE GENOMIC DNA]</scope>
    <source>
        <strain evidence="2 3">JAL-560-SIM</strain>
    </source>
</reference>
<dbReference type="OrthoDB" id="4374214at2"/>
<dbReference type="Proteomes" id="UP000324701">
    <property type="component" value="Unassembled WGS sequence"/>
</dbReference>
<dbReference type="EMBL" id="VTZN01000343">
    <property type="protein sequence ID" value="KAA1243523.1"/>
    <property type="molecule type" value="Genomic_DNA"/>
</dbReference>
<dbReference type="RefSeq" id="WP_149656534.1">
    <property type="nucleotide sequence ID" value="NZ_VTZN01000343.1"/>
</dbReference>
<dbReference type="InterPro" id="IPR024384">
    <property type="entry name" value="DUF2742"/>
</dbReference>
<evidence type="ECO:0000313" key="3">
    <source>
        <dbReference type="Proteomes" id="UP000324701"/>
    </source>
</evidence>
<protein>
    <submittedName>
        <fullName evidence="2">DUF2742 domain-containing protein</fullName>
    </submittedName>
</protein>
<proteinExistence type="predicted"/>
<dbReference type="AlphaFoldDB" id="A0A5B1B7Z7"/>
<gene>
    <name evidence="2" type="ORF">F0Q45_25575</name>
</gene>
<comment type="caution">
    <text evidence="2">The sequence shown here is derived from an EMBL/GenBank/DDBJ whole genome shotgun (WGS) entry which is preliminary data.</text>
</comment>
<evidence type="ECO:0000256" key="1">
    <source>
        <dbReference type="SAM" id="MobiDB-lite"/>
    </source>
</evidence>
<keyword evidence="3" id="KW-1185">Reference proteome</keyword>
<dbReference type="Pfam" id="PF10888">
    <property type="entry name" value="DUF2742"/>
    <property type="match status" value="1"/>
</dbReference>
<name>A0A5B1B7Z7_MYCSI</name>
<organism evidence="2 3">
    <name type="scientific">Mycobacterium simiae</name>
    <name type="common">Mycobacterium habana</name>
    <dbReference type="NCBI Taxonomy" id="1784"/>
    <lineage>
        <taxon>Bacteria</taxon>
        <taxon>Bacillati</taxon>
        <taxon>Actinomycetota</taxon>
        <taxon>Actinomycetes</taxon>
        <taxon>Mycobacteriales</taxon>
        <taxon>Mycobacteriaceae</taxon>
        <taxon>Mycobacterium</taxon>
        <taxon>Mycobacterium simiae complex</taxon>
    </lineage>
</organism>
<accession>A0A5B1B7Z7</accession>
<sequence length="128" mass="13894">MSPPDVRRPASPQDRPTDDHTSSAIVSHQVSWWSVHTHVSPLLAGVGSWPMVGTPAWCQLDDDHPAKLAAIYDAAQHWALRVETCPEARAEASRDISGAADWGAAVARSTRRHADAVRSGVYIPRVVI</sequence>
<feature type="region of interest" description="Disordered" evidence="1">
    <location>
        <begin position="1"/>
        <end position="23"/>
    </location>
</feature>
<evidence type="ECO:0000313" key="2">
    <source>
        <dbReference type="EMBL" id="KAA1243523.1"/>
    </source>
</evidence>